<feature type="domain" description="Enoyl reductase (ER)" evidence="2">
    <location>
        <begin position="15"/>
        <end position="310"/>
    </location>
</feature>
<dbReference type="Pfam" id="PF13602">
    <property type="entry name" value="ADH_zinc_N_2"/>
    <property type="match status" value="1"/>
</dbReference>
<protein>
    <recommendedName>
        <fullName evidence="1">Zinc-type alcohol dehydrogenase-like protein</fullName>
    </recommendedName>
</protein>
<dbReference type="PANTHER" id="PTHR11695:SF294">
    <property type="entry name" value="RETICULON-4-INTERACTING PROTEIN 1, MITOCHONDRIAL"/>
    <property type="match status" value="1"/>
</dbReference>
<evidence type="ECO:0000313" key="3">
    <source>
        <dbReference type="EMBL" id="VTR32214.1"/>
    </source>
</evidence>
<dbReference type="InterPro" id="IPR013154">
    <property type="entry name" value="ADH-like_N"/>
</dbReference>
<dbReference type="SUPFAM" id="SSF51735">
    <property type="entry name" value="NAD(P)-binding Rossmann-fold domains"/>
    <property type="match status" value="1"/>
</dbReference>
<dbReference type="Gene3D" id="3.40.50.720">
    <property type="entry name" value="NAD(P)-binding Rossmann-like Domain"/>
    <property type="match status" value="1"/>
</dbReference>
<dbReference type="SUPFAM" id="SSF50129">
    <property type="entry name" value="GroES-like"/>
    <property type="match status" value="1"/>
</dbReference>
<evidence type="ECO:0000259" key="2">
    <source>
        <dbReference type="SMART" id="SM00829"/>
    </source>
</evidence>
<dbReference type="SMART" id="SM00829">
    <property type="entry name" value="PKS_ER"/>
    <property type="match status" value="1"/>
</dbReference>
<dbReference type="Gene3D" id="3.90.180.10">
    <property type="entry name" value="Medium-chain alcohol dehydrogenases, catalytic domain"/>
    <property type="match status" value="1"/>
</dbReference>
<dbReference type="PANTHER" id="PTHR11695">
    <property type="entry name" value="ALCOHOL DEHYDROGENASE RELATED"/>
    <property type="match status" value="1"/>
</dbReference>
<dbReference type="Pfam" id="PF08240">
    <property type="entry name" value="ADH_N"/>
    <property type="match status" value="1"/>
</dbReference>
<dbReference type="InterPro" id="IPR036291">
    <property type="entry name" value="NAD(P)-bd_dom_sf"/>
</dbReference>
<dbReference type="GO" id="GO:0008270">
    <property type="term" value="F:zinc ion binding"/>
    <property type="evidence" value="ECO:0007669"/>
    <property type="project" value="InterPro"/>
</dbReference>
<keyword evidence="1" id="KW-0862">Zinc</keyword>
<keyword evidence="1" id="KW-0560">Oxidoreductase</keyword>
<accession>A0A4U9UQS4</accession>
<dbReference type="GO" id="GO:0016491">
    <property type="term" value="F:oxidoreductase activity"/>
    <property type="evidence" value="ECO:0007669"/>
    <property type="project" value="UniProtKB-KW"/>
</dbReference>
<organism evidence="3">
    <name type="scientific">Serratia fonticola</name>
    <dbReference type="NCBI Taxonomy" id="47917"/>
    <lineage>
        <taxon>Bacteria</taxon>
        <taxon>Pseudomonadati</taxon>
        <taxon>Pseudomonadota</taxon>
        <taxon>Gammaproteobacteria</taxon>
        <taxon>Enterobacterales</taxon>
        <taxon>Yersiniaceae</taxon>
        <taxon>Serratia</taxon>
    </lineage>
</organism>
<dbReference type="InterPro" id="IPR050700">
    <property type="entry name" value="YIM1/Zinc_Alcohol_DH_Fams"/>
</dbReference>
<reference evidence="3" key="1">
    <citation type="submission" date="2019-05" db="EMBL/GenBank/DDBJ databases">
        <authorList>
            <consortium name="Pathogen Informatics"/>
        </authorList>
    </citation>
    <scope>NUCLEOTIDE SEQUENCE [LARGE SCALE GENOMIC DNA]</scope>
    <source>
        <strain evidence="3">NCTC12965</strain>
    </source>
</reference>
<proteinExistence type="inferred from homology"/>
<dbReference type="NCBIfam" id="TIGR02817">
    <property type="entry name" value="adh_fam_1"/>
    <property type="match status" value="1"/>
</dbReference>
<comment type="similarity">
    <text evidence="1">Belongs to the zinc-containing alcohol dehydrogenase family. Quinone oxidoreductase subfamily.</text>
</comment>
<dbReference type="EMBL" id="CABEEZ010000071">
    <property type="protein sequence ID" value="VTR32214.1"/>
    <property type="molecule type" value="Genomic_DNA"/>
</dbReference>
<dbReference type="CDD" id="cd08252">
    <property type="entry name" value="AL_MDR"/>
    <property type="match status" value="1"/>
</dbReference>
<dbReference type="AlphaFoldDB" id="A0A4U9UQS4"/>
<gene>
    <name evidence="3" type="ORF">NCTC12965_03325</name>
</gene>
<name>A0A4U9UQS4_SERFO</name>
<evidence type="ECO:0000256" key="1">
    <source>
        <dbReference type="RuleBase" id="RU364000"/>
    </source>
</evidence>
<sequence>MLIKAIAVDPKNPAGFIEIAPEKPAPGQYDLLVEVKAVSVNPVDTKVHAGLQKNGLQQPRILGWDASGVVLEVGSSVSGFKPGDEVWYAGDITRPGSNSTHQLIDSRIVAHKPASLDWAQAAAMPLTALTAWEALFEHLNIQHAAAGKTLLIIGGAGGVGSLAIPLAAQRSKVKVIATASRPESAAWCRERGAELVVDYRDLKGNLAKEGIESVDYILCLNDTDGHWQAISDLVAPLGHICTIVENSQPLDQNALKLKSAALHWEFMFTRSMFTTPDIAQQGEILKQVAQLIDAGKLTTTLSETIQGLTVDTLTAAHAKLLDGHYAGQAGDNLLS</sequence>
<keyword evidence="1" id="KW-0479">Metal-binding</keyword>
<dbReference type="InterPro" id="IPR011032">
    <property type="entry name" value="GroES-like_sf"/>
</dbReference>
<dbReference type="InterPro" id="IPR014182">
    <property type="entry name" value="ADH_Zn_typ-1"/>
</dbReference>
<dbReference type="InterPro" id="IPR020843">
    <property type="entry name" value="ER"/>
</dbReference>